<dbReference type="AlphaFoldDB" id="A0A9X1Y3Y6"/>
<dbReference type="RefSeq" id="WP_248554113.1">
    <property type="nucleotide sequence ID" value="NZ_JALPRK010000040.1"/>
</dbReference>
<dbReference type="EMBL" id="JALPRK010000040">
    <property type="protein sequence ID" value="MCK8490153.1"/>
    <property type="molecule type" value="Genomic_DNA"/>
</dbReference>
<dbReference type="Proteomes" id="UP001139534">
    <property type="component" value="Unassembled WGS sequence"/>
</dbReference>
<feature type="region of interest" description="Disordered" evidence="1">
    <location>
        <begin position="1"/>
        <end position="56"/>
    </location>
</feature>
<comment type="caution">
    <text evidence="2">The sequence shown here is derived from an EMBL/GenBank/DDBJ whole genome shotgun (WGS) entry which is preliminary data.</text>
</comment>
<gene>
    <name evidence="2" type="ORF">M0651_23605</name>
</gene>
<evidence type="ECO:0000313" key="2">
    <source>
        <dbReference type="EMBL" id="MCK8490153.1"/>
    </source>
</evidence>
<name>A0A9X1Y3Y6_9BACL</name>
<proteinExistence type="predicted"/>
<accession>A0A9X1Y3Y6</accession>
<organism evidence="2 3">
    <name type="scientific">Paenibacillus mellifer</name>
    <dbReference type="NCBI Taxonomy" id="2937794"/>
    <lineage>
        <taxon>Bacteria</taxon>
        <taxon>Bacillati</taxon>
        <taxon>Bacillota</taxon>
        <taxon>Bacilli</taxon>
        <taxon>Bacillales</taxon>
        <taxon>Paenibacillaceae</taxon>
        <taxon>Paenibacillus</taxon>
    </lineage>
</organism>
<keyword evidence="3" id="KW-1185">Reference proteome</keyword>
<sequence length="56" mass="6095">MASSRNHQGAHGIGQIEKQLNHQMEAAAEIQGEAGIDQRIKQQAKRPAKASESETQ</sequence>
<feature type="compositionally biased region" description="Low complexity" evidence="1">
    <location>
        <begin position="25"/>
        <end position="35"/>
    </location>
</feature>
<protein>
    <submittedName>
        <fullName evidence="2">Uncharacterized protein</fullName>
    </submittedName>
</protein>
<reference evidence="2" key="1">
    <citation type="submission" date="2022-04" db="EMBL/GenBank/DDBJ databases">
        <authorList>
            <person name="Seo M.-J."/>
        </authorList>
    </citation>
    <scope>NUCLEOTIDE SEQUENCE</scope>
    <source>
        <strain evidence="2">MBLB2552</strain>
    </source>
</reference>
<evidence type="ECO:0000313" key="3">
    <source>
        <dbReference type="Proteomes" id="UP001139534"/>
    </source>
</evidence>
<evidence type="ECO:0000256" key="1">
    <source>
        <dbReference type="SAM" id="MobiDB-lite"/>
    </source>
</evidence>